<dbReference type="NCBIfam" id="TIGR00254">
    <property type="entry name" value="GGDEF"/>
    <property type="match status" value="1"/>
</dbReference>
<dbReference type="InterPro" id="IPR043128">
    <property type="entry name" value="Rev_trsase/Diguanyl_cyclase"/>
</dbReference>
<sequence length="611" mass="70842">MGLNNQIDFISIYKMKLYDFIIAQQHFCFRREPFIKGWKKVIKELFSAEKIEVLNMQIKNYLYHDHHANHLISNEIKDLFGEKFIIRYNILQNTVYFSQYSIGIHLGNEKKSFGYLFIKMDHSFLDSITEDELISFISVSIDLFKSCENQHHIVDEEHRYKELFRVTEKFHSSMDIEYVLDEIISTLERVFPSYTYLFLLSIEYVYDDLPIENFDFETASSSAMEAYLNGNSKLEVLMNGNSNFYVPLKGKQGVYGVLQVKVPERLILKEDEKEFIRLLANTGGSAIENAKLYEQSRRLISDLQLINETSHQLNSNLRFSDTIQFLHSQIVHSFNAAKVGFVFINDSSYHIIEGSSATFFRKDGKQYIDYVVNKIIKEKDSLYIGDTTAKLHMKSSIYQSLMAVPMIEGDELKGFCIVLKKEKYGFTFEMYKLLQSLIHHSTLALTNSMLREKLEKLVITDHLTKLYSRNYLDETISHSFQNDARGVFILIDIDNFKKVNDTLGHQVGDEVIVQVAKLMKKNIRQSDVAARWGGEELVIYLSNLSLEDGISVAHRLVKEVAITTKPRITISCGISYWSREKNIEVKNLFNLADEALYIAKKTGKNKVVVYK</sequence>
<dbReference type="GO" id="GO:0052621">
    <property type="term" value="F:diguanylate cyclase activity"/>
    <property type="evidence" value="ECO:0007669"/>
    <property type="project" value="TreeGrafter"/>
</dbReference>
<dbReference type="PANTHER" id="PTHR45138:SF9">
    <property type="entry name" value="DIGUANYLATE CYCLASE DGCM-RELATED"/>
    <property type="match status" value="1"/>
</dbReference>
<dbReference type="InterPro" id="IPR000160">
    <property type="entry name" value="GGDEF_dom"/>
</dbReference>
<dbReference type="Pfam" id="PF00990">
    <property type="entry name" value="GGDEF"/>
    <property type="match status" value="1"/>
</dbReference>
<keyword evidence="3" id="KW-1185">Reference proteome</keyword>
<comment type="caution">
    <text evidence="2">The sequence shown here is derived from an EMBL/GenBank/DDBJ whole genome shotgun (WGS) entry which is preliminary data.</text>
</comment>
<organism evidence="2 3">
    <name type="scientific">Oikeobacillus pervagus</name>
    <dbReference type="NCBI Taxonomy" id="1325931"/>
    <lineage>
        <taxon>Bacteria</taxon>
        <taxon>Bacillati</taxon>
        <taxon>Bacillota</taxon>
        <taxon>Bacilli</taxon>
        <taxon>Bacillales</taxon>
        <taxon>Bacillaceae</taxon>
        <taxon>Oikeobacillus</taxon>
    </lineage>
</organism>
<dbReference type="PROSITE" id="PS50887">
    <property type="entry name" value="GGDEF"/>
    <property type="match status" value="1"/>
</dbReference>
<evidence type="ECO:0000259" key="1">
    <source>
        <dbReference type="PROSITE" id="PS50887"/>
    </source>
</evidence>
<dbReference type="Gene3D" id="3.30.450.40">
    <property type="match status" value="2"/>
</dbReference>
<gene>
    <name evidence="2" type="ORF">J2S13_001422</name>
</gene>
<dbReference type="GO" id="GO:0043709">
    <property type="term" value="P:cell adhesion involved in single-species biofilm formation"/>
    <property type="evidence" value="ECO:0007669"/>
    <property type="project" value="TreeGrafter"/>
</dbReference>
<protein>
    <submittedName>
        <fullName evidence="2">Diguanylate cyclase (GGDEF)-like protein</fullName>
    </submittedName>
</protein>
<dbReference type="EMBL" id="JAUSUC010000013">
    <property type="protein sequence ID" value="MDQ0215023.1"/>
    <property type="molecule type" value="Genomic_DNA"/>
</dbReference>
<dbReference type="Proteomes" id="UP001237207">
    <property type="component" value="Unassembled WGS sequence"/>
</dbReference>
<dbReference type="FunFam" id="3.30.70.270:FF:000001">
    <property type="entry name" value="Diguanylate cyclase domain protein"/>
    <property type="match status" value="1"/>
</dbReference>
<dbReference type="SMART" id="SM00267">
    <property type="entry name" value="GGDEF"/>
    <property type="match status" value="1"/>
</dbReference>
<proteinExistence type="predicted"/>
<evidence type="ECO:0000313" key="2">
    <source>
        <dbReference type="EMBL" id="MDQ0215023.1"/>
    </source>
</evidence>
<dbReference type="PANTHER" id="PTHR45138">
    <property type="entry name" value="REGULATORY COMPONENTS OF SENSORY TRANSDUCTION SYSTEM"/>
    <property type="match status" value="1"/>
</dbReference>
<evidence type="ECO:0000313" key="3">
    <source>
        <dbReference type="Proteomes" id="UP001237207"/>
    </source>
</evidence>
<dbReference type="AlphaFoldDB" id="A0AAJ1WJ46"/>
<dbReference type="InterPro" id="IPR029016">
    <property type="entry name" value="GAF-like_dom_sf"/>
</dbReference>
<dbReference type="SUPFAM" id="SSF55073">
    <property type="entry name" value="Nucleotide cyclase"/>
    <property type="match status" value="1"/>
</dbReference>
<feature type="domain" description="GGDEF" evidence="1">
    <location>
        <begin position="484"/>
        <end position="611"/>
    </location>
</feature>
<dbReference type="GO" id="GO:0005886">
    <property type="term" value="C:plasma membrane"/>
    <property type="evidence" value="ECO:0007669"/>
    <property type="project" value="TreeGrafter"/>
</dbReference>
<dbReference type="InterPro" id="IPR050469">
    <property type="entry name" value="Diguanylate_Cyclase"/>
</dbReference>
<dbReference type="InterPro" id="IPR029787">
    <property type="entry name" value="Nucleotide_cyclase"/>
</dbReference>
<dbReference type="RefSeq" id="WP_307257024.1">
    <property type="nucleotide sequence ID" value="NZ_JAUSUC010000013.1"/>
</dbReference>
<dbReference type="Gene3D" id="3.30.70.270">
    <property type="match status" value="1"/>
</dbReference>
<accession>A0AAJ1WJ46</accession>
<name>A0AAJ1WJ46_9BACI</name>
<dbReference type="GO" id="GO:1902201">
    <property type="term" value="P:negative regulation of bacterial-type flagellum-dependent cell motility"/>
    <property type="evidence" value="ECO:0007669"/>
    <property type="project" value="TreeGrafter"/>
</dbReference>
<reference evidence="2" key="1">
    <citation type="submission" date="2023-07" db="EMBL/GenBank/DDBJ databases">
        <title>Genomic Encyclopedia of Type Strains, Phase IV (KMG-IV): sequencing the most valuable type-strain genomes for metagenomic binning, comparative biology and taxonomic classification.</title>
        <authorList>
            <person name="Goeker M."/>
        </authorList>
    </citation>
    <scope>NUCLEOTIDE SEQUENCE</scope>
    <source>
        <strain evidence="2">DSM 23947</strain>
    </source>
</reference>
<dbReference type="SUPFAM" id="SSF55781">
    <property type="entry name" value="GAF domain-like"/>
    <property type="match status" value="2"/>
</dbReference>
<dbReference type="CDD" id="cd01949">
    <property type="entry name" value="GGDEF"/>
    <property type="match status" value="1"/>
</dbReference>